<dbReference type="InterPro" id="IPR005624">
    <property type="entry name" value="PduO/GlcC-like"/>
</dbReference>
<accession>V4QW64</accession>
<dbReference type="InterPro" id="IPR038084">
    <property type="entry name" value="PduO/GlcC-like_sf"/>
</dbReference>
<dbReference type="STRING" id="1121022.GCA_000376105_02840"/>
<dbReference type="PATRIC" id="fig|1121022.4.peg.4160"/>
<dbReference type="eggNOG" id="COG3193">
    <property type="taxonomic scope" value="Bacteria"/>
</dbReference>
<comment type="caution">
    <text evidence="1">The sequence shown here is derived from an EMBL/GenBank/DDBJ whole genome shotgun (WGS) entry which is preliminary data.</text>
</comment>
<dbReference type="EMBL" id="AWGB01000070">
    <property type="protein sequence ID" value="ESQ83413.1"/>
    <property type="molecule type" value="Genomic_DNA"/>
</dbReference>
<organism evidence="1 2">
    <name type="scientific">Asticcacaulis benevestitus DSM 16100 = ATCC BAA-896</name>
    <dbReference type="NCBI Taxonomy" id="1121022"/>
    <lineage>
        <taxon>Bacteria</taxon>
        <taxon>Pseudomonadati</taxon>
        <taxon>Pseudomonadota</taxon>
        <taxon>Alphaproteobacteria</taxon>
        <taxon>Caulobacterales</taxon>
        <taxon>Caulobacteraceae</taxon>
        <taxon>Asticcacaulis</taxon>
    </lineage>
</organism>
<gene>
    <name evidence="1" type="ORF">ABENE_20310</name>
</gene>
<evidence type="ECO:0000313" key="2">
    <source>
        <dbReference type="Proteomes" id="UP000017837"/>
    </source>
</evidence>
<protein>
    <recommendedName>
        <fullName evidence="3">GlcG protein</fullName>
    </recommendedName>
</protein>
<sequence>MQTTLTLGEAEARLAIDACVAELKNRGKPGVVAVGDSHGELLALWRTDGCALPSIVIAQNKVYTAARVRGPSGDLGRNAQADGSDVHYHGDSRYVGWDGGAPVMYKGQCLGAVAVSGLSGVEDLDIATIGITAILNALD</sequence>
<dbReference type="PANTHER" id="PTHR34309">
    <property type="entry name" value="SLR1406 PROTEIN"/>
    <property type="match status" value="1"/>
</dbReference>
<dbReference type="RefSeq" id="WP_018082509.1">
    <property type="nucleotide sequence ID" value="NZ_AQWM01000014.1"/>
</dbReference>
<dbReference type="PANTHER" id="PTHR34309:SF1">
    <property type="entry name" value="PROTEIN GLCG"/>
    <property type="match status" value="1"/>
</dbReference>
<dbReference type="Gene3D" id="3.30.450.150">
    <property type="entry name" value="Haem-degrading domain"/>
    <property type="match status" value="1"/>
</dbReference>
<proteinExistence type="predicted"/>
<evidence type="ECO:0008006" key="3">
    <source>
        <dbReference type="Google" id="ProtNLM"/>
    </source>
</evidence>
<dbReference type="Proteomes" id="UP000017837">
    <property type="component" value="Unassembled WGS sequence"/>
</dbReference>
<name>V4QW64_9CAUL</name>
<reference evidence="1 2" key="1">
    <citation type="journal article" date="2014" name="Nature">
        <title>Sequential evolution of bacterial morphology by co-option of a developmental regulator.</title>
        <authorList>
            <person name="Jiang C."/>
            <person name="Brown P.J."/>
            <person name="Ducret A."/>
            <person name="Brun Y.V."/>
        </authorList>
    </citation>
    <scope>NUCLEOTIDE SEQUENCE [LARGE SCALE GENOMIC DNA]</scope>
    <source>
        <strain evidence="1 2">DSM 16100</strain>
    </source>
</reference>
<dbReference type="Pfam" id="PF03928">
    <property type="entry name" value="HbpS-like"/>
    <property type="match status" value="1"/>
</dbReference>
<dbReference type="AlphaFoldDB" id="V4QW64"/>
<evidence type="ECO:0000313" key="1">
    <source>
        <dbReference type="EMBL" id="ESQ83413.1"/>
    </source>
</evidence>
<dbReference type="OrthoDB" id="9815788at2"/>
<dbReference type="InterPro" id="IPR052517">
    <property type="entry name" value="GlcG_carb_metab_protein"/>
</dbReference>
<dbReference type="SUPFAM" id="SSF143744">
    <property type="entry name" value="GlcG-like"/>
    <property type="match status" value="1"/>
</dbReference>
<keyword evidence="2" id="KW-1185">Reference proteome</keyword>